<evidence type="ECO:0008006" key="3">
    <source>
        <dbReference type="Google" id="ProtNLM"/>
    </source>
</evidence>
<dbReference type="Proteomes" id="UP000236290">
    <property type="component" value="Unassembled WGS sequence"/>
</dbReference>
<evidence type="ECO:0000313" key="1">
    <source>
        <dbReference type="EMBL" id="PNP51954.1"/>
    </source>
</evidence>
<accession>A0A2K0U2F0</accession>
<gene>
    <name evidence="1" type="ORF">THARTR1_07163</name>
</gene>
<evidence type="ECO:0000313" key="2">
    <source>
        <dbReference type="Proteomes" id="UP000236290"/>
    </source>
</evidence>
<dbReference type="OrthoDB" id="4633509at2759"/>
<dbReference type="AlphaFoldDB" id="A0A2K0U2F0"/>
<proteinExistence type="predicted"/>
<protein>
    <recommendedName>
        <fullName evidence="3">Protein kinase domain-containing protein</fullName>
    </recommendedName>
</protein>
<comment type="caution">
    <text evidence="1">The sequence shown here is derived from an EMBL/GenBank/DDBJ whole genome shotgun (WGS) entry which is preliminary data.</text>
</comment>
<organism evidence="1 2">
    <name type="scientific">Trichoderma harzianum</name>
    <name type="common">Hypocrea lixii</name>
    <dbReference type="NCBI Taxonomy" id="5544"/>
    <lineage>
        <taxon>Eukaryota</taxon>
        <taxon>Fungi</taxon>
        <taxon>Dikarya</taxon>
        <taxon>Ascomycota</taxon>
        <taxon>Pezizomycotina</taxon>
        <taxon>Sordariomycetes</taxon>
        <taxon>Hypocreomycetidae</taxon>
        <taxon>Hypocreales</taxon>
        <taxon>Hypocreaceae</taxon>
        <taxon>Trichoderma</taxon>
    </lineage>
</organism>
<reference evidence="1 2" key="1">
    <citation type="submission" date="2017-02" db="EMBL/GenBank/DDBJ databases">
        <title>Genomes of Trichoderma spp. with biocontrol activity.</title>
        <authorList>
            <person name="Gardiner D."/>
            <person name="Kazan K."/>
            <person name="Vos C."/>
            <person name="Harvey P."/>
        </authorList>
    </citation>
    <scope>NUCLEOTIDE SEQUENCE [LARGE SCALE GENOMIC DNA]</scope>
    <source>
        <strain evidence="1 2">Tr1</strain>
    </source>
</reference>
<dbReference type="EMBL" id="MTYI01000111">
    <property type="protein sequence ID" value="PNP51954.1"/>
    <property type="molecule type" value="Genomic_DNA"/>
</dbReference>
<sequence>MTADSIIASNDPPIDPYETEDQLPIRTPTIFLHDDFVGGRLRFRGDDYNQPKLRQSTLDPNSLVILSRLGGGTDGYVWKVRFGDQGPFALKVFWDQAPPQDERACYPMQRECQNAAVIHMMEASLASEPVLVYERPFGDHDVSQNYFAFCEENSMSRLGLSANPKDRPAGAKLITEMPRLARCYGWVKFPSDVLEALPFTLRPTHANPQRVTDLVGSHTDCTAIVYEFIEAGRNTMKEVMKIDNFLWYGGFAWAHEPQAKSWRNSVLVDYSEVVHNRGHGWTIENYMEKSAESIISDEDLLEMVLAE</sequence>
<name>A0A2K0U2F0_TRIHA</name>